<feature type="domain" description="Phosphoribulokinase/uridine kinase" evidence="1">
    <location>
        <begin position="22"/>
        <end position="203"/>
    </location>
</feature>
<keyword evidence="2" id="KW-0808">Transferase</keyword>
<gene>
    <name evidence="2" type="ORF">DZC73_00490</name>
</gene>
<dbReference type="GO" id="GO:0005524">
    <property type="term" value="F:ATP binding"/>
    <property type="evidence" value="ECO:0007669"/>
    <property type="project" value="InterPro"/>
</dbReference>
<dbReference type="GO" id="GO:0016301">
    <property type="term" value="F:kinase activity"/>
    <property type="evidence" value="ECO:0007669"/>
    <property type="project" value="UniProtKB-KW"/>
</dbReference>
<dbReference type="Pfam" id="PF00485">
    <property type="entry name" value="PRK"/>
    <property type="match status" value="1"/>
</dbReference>
<dbReference type="RefSeq" id="WP_124538247.1">
    <property type="nucleotide sequence ID" value="NZ_QUSW01000001.1"/>
</dbReference>
<dbReference type="SUPFAM" id="SSF52540">
    <property type="entry name" value="P-loop containing nucleoside triphosphate hydrolases"/>
    <property type="match status" value="1"/>
</dbReference>
<evidence type="ECO:0000259" key="1">
    <source>
        <dbReference type="Pfam" id="PF00485"/>
    </source>
</evidence>
<dbReference type="Gene3D" id="3.40.50.300">
    <property type="entry name" value="P-loop containing nucleotide triphosphate hydrolases"/>
    <property type="match status" value="2"/>
</dbReference>
<dbReference type="Proteomes" id="UP000267464">
    <property type="component" value="Unassembled WGS sequence"/>
</dbReference>
<keyword evidence="2" id="KW-0418">Kinase</keyword>
<proteinExistence type="predicted"/>
<evidence type="ECO:0000313" key="3">
    <source>
        <dbReference type="Proteomes" id="UP000267464"/>
    </source>
</evidence>
<reference evidence="2 3" key="1">
    <citation type="submission" date="2018-08" db="EMBL/GenBank/DDBJ databases">
        <authorList>
            <person name="Khan S.A."/>
            <person name="Jeon C.O."/>
            <person name="Chun B.H."/>
            <person name="Jeong S.E."/>
        </authorList>
    </citation>
    <scope>NUCLEOTIDE SEQUENCE [LARGE SCALE GENOMIC DNA]</scope>
    <source>
        <strain evidence="2 3">S-16</strain>
    </source>
</reference>
<accession>A0A3N7HTL6</accession>
<dbReference type="OrthoDB" id="1550976at2"/>
<evidence type="ECO:0000313" key="2">
    <source>
        <dbReference type="EMBL" id="RQP25594.1"/>
    </source>
</evidence>
<name>A0A3N7HTL6_9BURK</name>
<dbReference type="AlphaFoldDB" id="A0A3N7HTL6"/>
<sequence>MSLPAAFIERVESLLRRPRRVVLGLAGPPGAGKSTVGQWLLESFRGRAQLLPMDGFHLAQAELERLGRAQRKGAPDTFDSEGYVALLGRVRAQCAGEVIYAPEFRREIEEPIAGAIGLRYETPLVITEGNYLLVDDGPWARVRALLDEAWYIDVDDALRRRRLVARHMRFGRTKEEAEAWVESTDEPNARLIARGRSRADAVLAV</sequence>
<comment type="caution">
    <text evidence="2">The sequence shown here is derived from an EMBL/GenBank/DDBJ whole genome shotgun (WGS) entry which is preliminary data.</text>
</comment>
<dbReference type="PANTHER" id="PTHR10285">
    <property type="entry name" value="URIDINE KINASE"/>
    <property type="match status" value="1"/>
</dbReference>
<reference evidence="2 3" key="2">
    <citation type="submission" date="2018-12" db="EMBL/GenBank/DDBJ databases">
        <title>Rhizobacter gummiphilus sp. nov., a rubber-degrading bacterium isolated from the soil of a botanical garden in Japan.</title>
        <authorList>
            <person name="Shunsuke S.S."/>
        </authorList>
    </citation>
    <scope>NUCLEOTIDE SEQUENCE [LARGE SCALE GENOMIC DNA]</scope>
    <source>
        <strain evidence="2 3">S-16</strain>
    </source>
</reference>
<protein>
    <submittedName>
        <fullName evidence="2">Nucleoside/nucleotide kinase family protein</fullName>
    </submittedName>
</protein>
<organism evidence="2 3">
    <name type="scientific">Piscinibacter terrae</name>
    <dbReference type="NCBI Taxonomy" id="2496871"/>
    <lineage>
        <taxon>Bacteria</taxon>
        <taxon>Pseudomonadati</taxon>
        <taxon>Pseudomonadota</taxon>
        <taxon>Betaproteobacteria</taxon>
        <taxon>Burkholderiales</taxon>
        <taxon>Sphaerotilaceae</taxon>
        <taxon>Piscinibacter</taxon>
    </lineage>
</organism>
<dbReference type="InterPro" id="IPR027417">
    <property type="entry name" value="P-loop_NTPase"/>
</dbReference>
<keyword evidence="3" id="KW-1185">Reference proteome</keyword>
<dbReference type="InterPro" id="IPR006083">
    <property type="entry name" value="PRK/URK"/>
</dbReference>
<dbReference type="EMBL" id="QUSW01000001">
    <property type="protein sequence ID" value="RQP25594.1"/>
    <property type="molecule type" value="Genomic_DNA"/>
</dbReference>
<dbReference type="NCBIfam" id="NF006743">
    <property type="entry name" value="PRK09270.1-2"/>
    <property type="match status" value="1"/>
</dbReference>